<dbReference type="InterPro" id="IPR000182">
    <property type="entry name" value="GNAT_dom"/>
</dbReference>
<evidence type="ECO:0000259" key="1">
    <source>
        <dbReference type="PROSITE" id="PS51186"/>
    </source>
</evidence>
<dbReference type="PROSITE" id="PS51186">
    <property type="entry name" value="GNAT"/>
    <property type="match status" value="1"/>
</dbReference>
<accession>A0A5B8XVF4</accession>
<feature type="domain" description="N-acetyltransferase" evidence="1">
    <location>
        <begin position="1"/>
        <end position="161"/>
    </location>
</feature>
<dbReference type="SUPFAM" id="SSF55729">
    <property type="entry name" value="Acyl-CoA N-acyltransferases (Nat)"/>
    <property type="match status" value="1"/>
</dbReference>
<protein>
    <submittedName>
        <fullName evidence="2">GNAT family N-acetyltransferase</fullName>
    </submittedName>
</protein>
<dbReference type="EMBL" id="CP042467">
    <property type="protein sequence ID" value="QED29161.1"/>
    <property type="molecule type" value="Genomic_DNA"/>
</dbReference>
<evidence type="ECO:0000313" key="3">
    <source>
        <dbReference type="Proteomes" id="UP000321595"/>
    </source>
</evidence>
<dbReference type="CDD" id="cd04301">
    <property type="entry name" value="NAT_SF"/>
    <property type="match status" value="1"/>
</dbReference>
<dbReference type="OrthoDB" id="9796171at2"/>
<proteinExistence type="predicted"/>
<gene>
    <name evidence="2" type="ORF">FRD01_18320</name>
</gene>
<evidence type="ECO:0000313" key="2">
    <source>
        <dbReference type="EMBL" id="QED29161.1"/>
    </source>
</evidence>
<dbReference type="GO" id="GO:0016747">
    <property type="term" value="F:acyltransferase activity, transferring groups other than amino-acyl groups"/>
    <property type="evidence" value="ECO:0007669"/>
    <property type="project" value="InterPro"/>
</dbReference>
<dbReference type="Pfam" id="PF13508">
    <property type="entry name" value="Acetyltransf_7"/>
    <property type="match status" value="1"/>
</dbReference>
<dbReference type="RefSeq" id="WP_146962287.1">
    <property type="nucleotide sequence ID" value="NZ_CP042467.1"/>
</dbReference>
<dbReference type="Proteomes" id="UP000321595">
    <property type="component" value="Chromosome"/>
</dbReference>
<name>A0A5B8XVF4_9DELT</name>
<organism evidence="2 3">
    <name type="scientific">Microvenator marinus</name>
    <dbReference type="NCBI Taxonomy" id="2600177"/>
    <lineage>
        <taxon>Bacteria</taxon>
        <taxon>Deltaproteobacteria</taxon>
        <taxon>Bradymonadales</taxon>
        <taxon>Microvenatoraceae</taxon>
        <taxon>Microvenator</taxon>
    </lineage>
</organism>
<reference evidence="2 3" key="1">
    <citation type="submission" date="2019-08" db="EMBL/GenBank/DDBJ databases">
        <authorList>
            <person name="Liang Q."/>
        </authorList>
    </citation>
    <scope>NUCLEOTIDE SEQUENCE [LARGE SCALE GENOMIC DNA]</scope>
    <source>
        <strain evidence="2 3">V1718</strain>
    </source>
</reference>
<dbReference type="AlphaFoldDB" id="A0A5B8XVF4"/>
<keyword evidence="3" id="KW-1185">Reference proteome</keyword>
<dbReference type="InterPro" id="IPR016181">
    <property type="entry name" value="Acyl_CoA_acyltransferase"/>
</dbReference>
<dbReference type="Gene3D" id="3.40.630.30">
    <property type="match status" value="1"/>
</dbReference>
<keyword evidence="2" id="KW-0808">Transferase</keyword>
<dbReference type="KEGG" id="bbae:FRD01_18320"/>
<sequence length="168" mass="18441">MSQGARWAETSEILDVRTTVLRPHFSAGQLAHFEGDDDPETLHALWEEDGAPVAVLTMMARPFPETHKTLPGAPDLLAQPNAWQFRGMAVLPQAQGTGIGQRLLNYAIVSAALTTPDRKIAWCNARRTAAAFYAKYGWTEVGPDWEIPGIGPHVVMWRPMPVLLASSL</sequence>